<comment type="caution">
    <text evidence="1">The sequence shown here is derived from an EMBL/GenBank/DDBJ whole genome shotgun (WGS) entry which is preliminary data.</text>
</comment>
<reference evidence="1 2" key="1">
    <citation type="submission" date="2021-03" db="EMBL/GenBank/DDBJ databases">
        <title>Antimicrobial resistance genes in bacteria isolated from Japanese honey, and their potential for conferring macrolide and lincosamide resistance in the American foulbrood pathogen Paenibacillus larvae.</title>
        <authorList>
            <person name="Okamoto M."/>
            <person name="Kumagai M."/>
            <person name="Kanamori H."/>
            <person name="Takamatsu D."/>
        </authorList>
    </citation>
    <scope>NUCLEOTIDE SEQUENCE [LARGE SCALE GENOMIC DNA]</scope>
    <source>
        <strain evidence="1 2">J21TS7</strain>
    </source>
</reference>
<gene>
    <name evidence="1" type="ORF">J21TS7_38020</name>
</gene>
<keyword evidence="2" id="KW-1185">Reference proteome</keyword>
<dbReference type="Proteomes" id="UP000676601">
    <property type="component" value="Unassembled WGS sequence"/>
</dbReference>
<evidence type="ECO:0000313" key="1">
    <source>
        <dbReference type="EMBL" id="GIO55484.1"/>
    </source>
</evidence>
<evidence type="ECO:0000313" key="2">
    <source>
        <dbReference type="Proteomes" id="UP000676601"/>
    </source>
</evidence>
<dbReference type="EMBL" id="BORU01000001">
    <property type="protein sequence ID" value="GIO55484.1"/>
    <property type="molecule type" value="Genomic_DNA"/>
</dbReference>
<accession>A0ABQ4LG19</accession>
<protein>
    <submittedName>
        <fullName evidence="1">Uncharacterized protein</fullName>
    </submittedName>
</protein>
<sequence>MGIGRLGPPSLPGLAEKGFLKARMFWRTMGKLEMEEEKFISALGDELFHMFEAERTIRIERRGFDERYKSVHRAAGPDRPAGMRTSGV</sequence>
<name>A0ABQ4LG19_9BACL</name>
<proteinExistence type="predicted"/>
<organism evidence="1 2">
    <name type="scientific">Paenibacillus cineris</name>
    <dbReference type="NCBI Taxonomy" id="237530"/>
    <lineage>
        <taxon>Bacteria</taxon>
        <taxon>Bacillati</taxon>
        <taxon>Bacillota</taxon>
        <taxon>Bacilli</taxon>
        <taxon>Bacillales</taxon>
        <taxon>Paenibacillaceae</taxon>
        <taxon>Paenibacillus</taxon>
    </lineage>
</organism>